<organism evidence="12 13">
    <name type="scientific">Leisingera methylohalidivorans DSM 14336</name>
    <dbReference type="NCBI Taxonomy" id="999552"/>
    <lineage>
        <taxon>Bacteria</taxon>
        <taxon>Pseudomonadati</taxon>
        <taxon>Pseudomonadota</taxon>
        <taxon>Alphaproteobacteria</taxon>
        <taxon>Rhodobacterales</taxon>
        <taxon>Roseobacteraceae</taxon>
        <taxon>Leisingera</taxon>
    </lineage>
</organism>
<keyword evidence="5 9" id="KW-0235">DNA replication</keyword>
<dbReference type="EMBL" id="CP006773">
    <property type="protein sequence ID" value="AHD02447.1"/>
    <property type="molecule type" value="Genomic_DNA"/>
</dbReference>
<dbReference type="GO" id="GO:0005524">
    <property type="term" value="F:ATP binding"/>
    <property type="evidence" value="ECO:0007669"/>
    <property type="project" value="UniProtKB-UniRule"/>
</dbReference>
<dbReference type="OrthoDB" id="9803889at2"/>
<feature type="binding site" evidence="9">
    <location>
        <begin position="31"/>
        <end position="38"/>
    </location>
    <ligand>
        <name>ATP</name>
        <dbReference type="ChEBI" id="CHEBI:30616"/>
    </ligand>
</feature>
<comment type="similarity">
    <text evidence="2 9 10">Belongs to the RecF family.</text>
</comment>
<dbReference type="InterPro" id="IPR003395">
    <property type="entry name" value="RecF/RecN/SMC_N"/>
</dbReference>
<dbReference type="Gene3D" id="3.40.50.300">
    <property type="entry name" value="P-loop containing nucleotide triphosphate hydrolases"/>
    <property type="match status" value="1"/>
</dbReference>
<evidence type="ECO:0000313" key="12">
    <source>
        <dbReference type="EMBL" id="AHD02447.1"/>
    </source>
</evidence>
<evidence type="ECO:0000256" key="7">
    <source>
        <dbReference type="ARBA" id="ARBA00022840"/>
    </source>
</evidence>
<evidence type="ECO:0000256" key="8">
    <source>
        <dbReference type="ARBA" id="ARBA00023125"/>
    </source>
</evidence>
<dbReference type="PANTHER" id="PTHR32182">
    <property type="entry name" value="DNA REPLICATION AND REPAIR PROTEIN RECF"/>
    <property type="match status" value="1"/>
</dbReference>
<comment type="function">
    <text evidence="9 10">The RecF protein is involved in DNA metabolism; it is required for DNA replication and normal SOS inducibility. RecF binds preferentially to single-stranded, linear DNA. It also seems to bind ATP.</text>
</comment>
<dbReference type="GO" id="GO:0006302">
    <property type="term" value="P:double-strand break repair"/>
    <property type="evidence" value="ECO:0007669"/>
    <property type="project" value="TreeGrafter"/>
</dbReference>
<evidence type="ECO:0000256" key="10">
    <source>
        <dbReference type="RuleBase" id="RU000578"/>
    </source>
</evidence>
<dbReference type="AlphaFoldDB" id="V9VZX2"/>
<keyword evidence="9 10" id="KW-0227">DNA damage</keyword>
<evidence type="ECO:0000256" key="6">
    <source>
        <dbReference type="ARBA" id="ARBA00022741"/>
    </source>
</evidence>
<dbReference type="PANTHER" id="PTHR32182:SF0">
    <property type="entry name" value="DNA REPLICATION AND REPAIR PROTEIN RECF"/>
    <property type="match status" value="1"/>
</dbReference>
<keyword evidence="7 9" id="KW-0067">ATP-binding</keyword>
<evidence type="ECO:0000256" key="5">
    <source>
        <dbReference type="ARBA" id="ARBA00022705"/>
    </source>
</evidence>
<dbReference type="GO" id="GO:0000731">
    <property type="term" value="P:DNA synthesis involved in DNA repair"/>
    <property type="evidence" value="ECO:0007669"/>
    <property type="project" value="TreeGrafter"/>
</dbReference>
<evidence type="ECO:0000256" key="4">
    <source>
        <dbReference type="ARBA" id="ARBA00022490"/>
    </source>
</evidence>
<evidence type="ECO:0000256" key="3">
    <source>
        <dbReference type="ARBA" id="ARBA00020170"/>
    </source>
</evidence>
<proteinExistence type="inferred from homology"/>
<dbReference type="HOGENOM" id="CLU_040267_2_0_5"/>
<feature type="domain" description="AAA+ ATPase" evidence="11">
    <location>
        <begin position="23"/>
        <end position="354"/>
    </location>
</feature>
<dbReference type="KEGG" id="lmd:METH_19095"/>
<dbReference type="InterPro" id="IPR001238">
    <property type="entry name" value="DNA-binding_RecF"/>
</dbReference>
<dbReference type="NCBIfam" id="TIGR00611">
    <property type="entry name" value="recf"/>
    <property type="match status" value="1"/>
</dbReference>
<accession>V9VZX2</accession>
<evidence type="ECO:0000259" key="11">
    <source>
        <dbReference type="SMART" id="SM00382"/>
    </source>
</evidence>
<dbReference type="RefSeq" id="WP_024091950.1">
    <property type="nucleotide sequence ID" value="NC_023135.1"/>
</dbReference>
<comment type="subcellular location">
    <subcellularLocation>
        <location evidence="1 9 10">Cytoplasm</location>
    </subcellularLocation>
</comment>
<dbReference type="InterPro" id="IPR027417">
    <property type="entry name" value="P-loop_NTPase"/>
</dbReference>
<dbReference type="InterPro" id="IPR018078">
    <property type="entry name" value="DNA-binding_RecF_CS"/>
</dbReference>
<dbReference type="SUPFAM" id="SSF52540">
    <property type="entry name" value="P-loop containing nucleoside triphosphate hydrolases"/>
    <property type="match status" value="1"/>
</dbReference>
<protein>
    <recommendedName>
        <fullName evidence="3 9">DNA replication and repair protein RecF</fullName>
    </recommendedName>
</protein>
<dbReference type="Pfam" id="PF02463">
    <property type="entry name" value="SMC_N"/>
    <property type="match status" value="1"/>
</dbReference>
<reference evidence="12 13" key="1">
    <citation type="submission" date="2013-09" db="EMBL/GenBank/DDBJ databases">
        <authorList>
            <consortium name="DOE Joint Genome Institute"/>
            <person name="Klenk H.-P."/>
            <person name="Huntemann M."/>
            <person name="Han J."/>
            <person name="Chen A."/>
            <person name="Kyrpides N."/>
            <person name="Mavromatis K."/>
            <person name="Markowitz V."/>
            <person name="Palaniappan K."/>
            <person name="Ivanova N."/>
            <person name="Schaumberg A."/>
            <person name="Pati A."/>
            <person name="Liolios K."/>
            <person name="Nordberg H.P."/>
            <person name="Cantor M.N."/>
            <person name="Hua S.X."/>
            <person name="Woyke T."/>
        </authorList>
    </citation>
    <scope>NUCLEOTIDE SEQUENCE [LARGE SCALE GENOMIC DNA]</scope>
    <source>
        <strain evidence="12 13">DSM 14336</strain>
    </source>
</reference>
<dbReference type="InterPro" id="IPR003593">
    <property type="entry name" value="AAA+_ATPase"/>
</dbReference>
<keyword evidence="4 9" id="KW-0963">Cytoplasm</keyword>
<dbReference type="PATRIC" id="fig|999552.6.peg.3783"/>
<keyword evidence="9 10" id="KW-0234">DNA repair</keyword>
<dbReference type="InterPro" id="IPR042174">
    <property type="entry name" value="RecF_2"/>
</dbReference>
<sequence>MLALTALTLSHFRSHLRAELRLDGRPVAIHGDNGAGKTNILEAVSLFSPGRGLRRASAAEMARQPEALGWKLKGELRAQSQTYEVETWSEGGNARQVKIDNKSASQVALGQVARVVWLIPAMDRLWIEAAEGRRRFLDRIALSFEPAHAEASLAYEKAMRERNRLLKEQVRDAAWYRVLEDRMAAAGHRIHSARVQSVDLLRMAQAEAETAFPAAELELLQSEGSMPSSEADFKEALEESRFRDLAAGRTLVGPHRTDLIGTYQAKGIPAKECSTGEQKALLVSLILANARALAQREGAPPILLLDEVAAHLDAARRAALYDEICALGTQAWMTGTGPELFAELDGRAQVLEVSDSGGTSEVLQK</sequence>
<dbReference type="STRING" id="999552.METH_19095"/>
<dbReference type="HAMAP" id="MF_00365">
    <property type="entry name" value="RecF"/>
    <property type="match status" value="1"/>
</dbReference>
<keyword evidence="9 10" id="KW-0742">SOS response</keyword>
<name>V9VZX2_9RHOB</name>
<evidence type="ECO:0000313" key="13">
    <source>
        <dbReference type="Proteomes" id="UP000018780"/>
    </source>
</evidence>
<evidence type="ECO:0000256" key="2">
    <source>
        <dbReference type="ARBA" id="ARBA00008016"/>
    </source>
</evidence>
<dbReference type="PROSITE" id="PS00618">
    <property type="entry name" value="RECF_2"/>
    <property type="match status" value="1"/>
</dbReference>
<keyword evidence="13" id="KW-1185">Reference proteome</keyword>
<dbReference type="GO" id="GO:0006260">
    <property type="term" value="P:DNA replication"/>
    <property type="evidence" value="ECO:0007669"/>
    <property type="project" value="UniProtKB-UniRule"/>
</dbReference>
<dbReference type="GO" id="GO:0005737">
    <property type="term" value="C:cytoplasm"/>
    <property type="evidence" value="ECO:0007669"/>
    <property type="project" value="UniProtKB-SubCell"/>
</dbReference>
<keyword evidence="6 9" id="KW-0547">Nucleotide-binding</keyword>
<dbReference type="Gene3D" id="1.20.1050.90">
    <property type="entry name" value="RecF/RecN/SMC, N-terminal domain"/>
    <property type="match status" value="1"/>
</dbReference>
<evidence type="ECO:0000256" key="1">
    <source>
        <dbReference type="ARBA" id="ARBA00004496"/>
    </source>
</evidence>
<dbReference type="SMART" id="SM00382">
    <property type="entry name" value="AAA"/>
    <property type="match status" value="1"/>
</dbReference>
<evidence type="ECO:0000256" key="9">
    <source>
        <dbReference type="HAMAP-Rule" id="MF_00365"/>
    </source>
</evidence>
<dbReference type="Proteomes" id="UP000018780">
    <property type="component" value="Chromosome"/>
</dbReference>
<dbReference type="GO" id="GO:0009432">
    <property type="term" value="P:SOS response"/>
    <property type="evidence" value="ECO:0007669"/>
    <property type="project" value="UniProtKB-UniRule"/>
</dbReference>
<keyword evidence="8 9" id="KW-0238">DNA-binding</keyword>
<dbReference type="GO" id="GO:0003697">
    <property type="term" value="F:single-stranded DNA binding"/>
    <property type="evidence" value="ECO:0007669"/>
    <property type="project" value="UniProtKB-UniRule"/>
</dbReference>
<gene>
    <name evidence="9" type="primary">recF</name>
    <name evidence="12" type="ORF">METH_19095</name>
</gene>